<proteinExistence type="predicted"/>
<dbReference type="InterPro" id="IPR030895">
    <property type="entry name" value="T5SS_PEPC_rpt"/>
</dbReference>
<name>A0A1U9Z324_9HYPH</name>
<dbReference type="eggNOG" id="COG4625">
    <property type="taxonomic scope" value="Bacteria"/>
</dbReference>
<evidence type="ECO:0000256" key="1">
    <source>
        <dbReference type="SAM" id="SignalP"/>
    </source>
</evidence>
<evidence type="ECO:0000313" key="4">
    <source>
        <dbReference type="Proteomes" id="UP000191135"/>
    </source>
</evidence>
<dbReference type="InterPro" id="IPR005546">
    <property type="entry name" value="Autotransporte_beta"/>
</dbReference>
<dbReference type="InterPro" id="IPR036709">
    <property type="entry name" value="Autotransporte_beta_dom_sf"/>
</dbReference>
<dbReference type="NCBIfam" id="TIGR04393">
    <property type="entry name" value="rpt_T5SS_PEPC"/>
    <property type="match status" value="8"/>
</dbReference>
<dbReference type="STRING" id="1122214.Mame_02753"/>
<dbReference type="Pfam" id="PF03797">
    <property type="entry name" value="Autotransporter"/>
    <property type="match status" value="1"/>
</dbReference>
<accession>A0A1U9Z324</accession>
<evidence type="ECO:0000313" key="3">
    <source>
        <dbReference type="EMBL" id="AQZ52078.1"/>
    </source>
</evidence>
<dbReference type="SUPFAM" id="SSF51126">
    <property type="entry name" value="Pectin lyase-like"/>
    <property type="match status" value="1"/>
</dbReference>
<keyword evidence="3" id="KW-0449">Lipoprotein</keyword>
<feature type="chain" id="PRO_5012775733" evidence="1">
    <location>
        <begin position="32"/>
        <end position="1291"/>
    </location>
</feature>
<keyword evidence="1" id="KW-0732">Signal</keyword>
<feature type="domain" description="Autotransporter" evidence="2">
    <location>
        <begin position="1007"/>
        <end position="1291"/>
    </location>
</feature>
<organism evidence="3 4">
    <name type="scientific">Martelella mediterranea DSM 17316</name>
    <dbReference type="NCBI Taxonomy" id="1122214"/>
    <lineage>
        <taxon>Bacteria</taxon>
        <taxon>Pseudomonadati</taxon>
        <taxon>Pseudomonadota</taxon>
        <taxon>Alphaproteobacteria</taxon>
        <taxon>Hyphomicrobiales</taxon>
        <taxon>Aurantimonadaceae</taxon>
        <taxon>Martelella</taxon>
    </lineage>
</organism>
<dbReference type="Proteomes" id="UP000191135">
    <property type="component" value="Chromosome"/>
</dbReference>
<dbReference type="Gene3D" id="2.40.128.130">
    <property type="entry name" value="Autotransporter beta-domain"/>
    <property type="match status" value="1"/>
</dbReference>
<sequence length="1291" mass="127380" precursor="true">MRGLKFRQGAARALFLSSSALLVAWSAPGLAADFNWTGATSTDWYATENWTVDGSQPPLPPKSGDNVTINTLNNAPVLTPDRGTEYISNFIVGDTAAGKLTSNATVSGEVVTLGASAGGNGTIIVQGAGSAIQFDKQIVVGGAGTGTLTMQSGAKGQTGAITIGNAASGEGTYTLDGAGTEMRTYGTGANSVVIGNLGTGTLNITGGAKFESNQTIIGQGAGGDGAVVISGANSEWNGYGDLTVGLSGTGSVTVNNGGHAISGSLSIGQNNSSTGNIATVTGAGSLWNVYNDIAIGGNVAGGGSGGEGELSVLAGATMTASNMTVGYVTGGEGTVTIDGAGTQLQLSAALKVGNSGDGGLTVSDGATVTADYAMLGVNATGYGGTVITGAGSSVTLTNRMTVAAKGDGALGIFDGGTLNSNGGVIGRDADSEGAVALTTGGVWTNTSNLTVGEDGTGLLGIGSGAKVTNKTTVLGASATGSGGVLVAGAGSSWDVDGGITVGAGGTGLFSVTTGATVTSTASVVADAAGSFGLAEVYGGSWTVNGDLVVGNGGTGVLDVAENGIVTADSLVLAAASGSQGGLVIGGIPGVGSAVAPGEVAIPTITFGEGTGLIVFNHTSSDYVFAPTISGAGQIAALSGTTILTADNTNTGLTTIGSGAEIQVGAGGTTGTLGGDAAIDAGGTLSFARSDDIEFRGALSGGGALVQKGPGELNLSTDSTDFTGSLEAAGGTLDIDADLRGATAEVVSGATLGGSGIIGDTHVSTGGTFRGGDSKGSITVDGDLDFDPDATYVAVITINQEPAIVTGTVAFDDTAIDLDFDQGGVLKKEYTLLQAGNLTGTYDPSLDSLPSQFRGTITDENNALKLGLAYVGGNFNFSALGQGVNTALVNAFNDGVPLQGTLAAGMLQSGQAYEAAMTTLGGELGINATMTATLGMDNFLRRSSNPNRLLAGWRPIEKDADEDTVQNAPAATSGLAYWAVGGYDGYAGAAGDPRWDWSAARRQGIYAALNPVNTGWLEYNGGSSSVDGDAQAGNSGADIDSSMIEGGYLARLDDANAIGIVFGGGSSTYKQTDQDGKADSQSFHAAINGVTQTKEGFYATAALGGGVDNIDTKRTVAFGNAVDQLRGSYSATTVGGRIEAGGRIVQNGVALMPFVGASAVYTHAPDYQEEVEAGYGNAALAYSDVGLFRGTVEAGLGFDTAAGDVARRFALNGRVSYLYRYGGGGDASASFLAVPGYGFSISSNAPTGSAVAANVAARIQLTSQADLSLGAYGEWGESYSALIASAKLRYVW</sequence>
<dbReference type="EMBL" id="CP020330">
    <property type="protein sequence ID" value="AQZ52078.1"/>
    <property type="molecule type" value="Genomic_DNA"/>
</dbReference>
<protein>
    <submittedName>
        <fullName evidence="3">Putative lipoprotein/autotransporter domain-containing protein</fullName>
    </submittedName>
</protein>
<dbReference type="InterPro" id="IPR011050">
    <property type="entry name" value="Pectin_lyase_fold/virulence"/>
</dbReference>
<dbReference type="OrthoDB" id="7195851at2"/>
<dbReference type="SMART" id="SM00869">
    <property type="entry name" value="Autotransporter"/>
    <property type="match status" value="1"/>
</dbReference>
<gene>
    <name evidence="3" type="ORF">Mame_02753</name>
</gene>
<evidence type="ECO:0000259" key="2">
    <source>
        <dbReference type="PROSITE" id="PS51208"/>
    </source>
</evidence>
<dbReference type="SUPFAM" id="SSF103515">
    <property type="entry name" value="Autotransporter"/>
    <property type="match status" value="1"/>
</dbReference>
<dbReference type="PROSITE" id="PS51208">
    <property type="entry name" value="AUTOTRANSPORTER"/>
    <property type="match status" value="1"/>
</dbReference>
<reference evidence="3 4" key="1">
    <citation type="submission" date="2017-03" db="EMBL/GenBank/DDBJ databases">
        <title>Foreign affairs: Plasmid Transfer between Roseobacters and Rhizobia.</title>
        <authorList>
            <person name="Bartling P."/>
            <person name="Bunk B."/>
            <person name="Overmann J."/>
            <person name="Brinkmann H."/>
            <person name="Petersen J."/>
        </authorList>
    </citation>
    <scope>NUCLEOTIDE SEQUENCE [LARGE SCALE GENOMIC DNA]</scope>
    <source>
        <strain evidence="3 4">MACL11</strain>
    </source>
</reference>
<feature type="signal peptide" evidence="1">
    <location>
        <begin position="1"/>
        <end position="31"/>
    </location>
</feature>
<dbReference type="RefSeq" id="WP_079920809.1">
    <property type="nucleotide sequence ID" value="NZ_AQWH01000002.1"/>
</dbReference>
<dbReference type="KEGG" id="mmed:Mame_02753"/>
<keyword evidence="4" id="KW-1185">Reference proteome</keyword>